<evidence type="ECO:0000256" key="4">
    <source>
        <dbReference type="ARBA" id="ARBA00023136"/>
    </source>
</evidence>
<evidence type="ECO:0000313" key="10">
    <source>
        <dbReference type="Proteomes" id="UP000260814"/>
    </source>
</evidence>
<dbReference type="Proteomes" id="UP000260814">
    <property type="component" value="Unassembled WGS sequence"/>
</dbReference>
<keyword evidence="5" id="KW-0998">Cell outer membrane</keyword>
<dbReference type="InterPro" id="IPR012944">
    <property type="entry name" value="SusD_RagB_dom"/>
</dbReference>
<feature type="domain" description="RagB/SusD" evidence="6">
    <location>
        <begin position="332"/>
        <end position="484"/>
    </location>
</feature>
<sequence>MNKIVLGTLFSAMAVLTACDLDKYPETNISTETAWQTIDDATRFETGLYSFLQTINGGLYIYAADYQSDLFNATYSFSNRGGDLHRWDFTSSQYDIEDIYKNNYFCITNCNNIINNIDNIVLESEDEQQKAKNIKGTAYLIRALCYHTLAVRFAKDYEPETASSDLGLPLVLDVDPNAKPSRSSLADTYKQIKSDITEARKLMTTEGASNSIYLTTDVIDALEARVDLYMHNYAEAVTISESLINKYPLSTTKDNLSKVFLNDEGSEIIYKVFLSIDERTNELPYYLYWNTSINSYSPDFVPSQWVIDLYEDNDIRKDTYFLRTKVVCGDKSADNIYMLNKYPGNPDLKTTTYEYYNMPKLFRSAEFYLIAAEASYKEGNEPAALGYLNDLRTQRGASSLNNKSGDELFKSIKEEWIREYIGEGMRLNDLKRWHDGFQRHDPQDLNILSIGTGMESLNINSENQKFVWEIPANDQNANSNLSPNWN</sequence>
<dbReference type="GO" id="GO:0009279">
    <property type="term" value="C:cell outer membrane"/>
    <property type="evidence" value="ECO:0007669"/>
    <property type="project" value="UniProtKB-SubCell"/>
</dbReference>
<evidence type="ECO:0000259" key="6">
    <source>
        <dbReference type="Pfam" id="PF07980"/>
    </source>
</evidence>
<gene>
    <name evidence="9" type="ORF">DW035_03185</name>
    <name evidence="8" type="ORF">DXB87_08890</name>
</gene>
<evidence type="ECO:0000256" key="1">
    <source>
        <dbReference type="ARBA" id="ARBA00004442"/>
    </source>
</evidence>
<dbReference type="Proteomes" id="UP000284916">
    <property type="component" value="Unassembled WGS sequence"/>
</dbReference>
<dbReference type="InterPro" id="IPR033985">
    <property type="entry name" value="SusD-like_N"/>
</dbReference>
<keyword evidence="3" id="KW-0732">Signal</keyword>
<dbReference type="Gene3D" id="1.25.40.390">
    <property type="match status" value="1"/>
</dbReference>
<feature type="domain" description="SusD-like N-terminal" evidence="7">
    <location>
        <begin position="43"/>
        <end position="209"/>
    </location>
</feature>
<dbReference type="Pfam" id="PF07980">
    <property type="entry name" value="SusD_RagB"/>
    <property type="match status" value="1"/>
</dbReference>
<dbReference type="SUPFAM" id="SSF48452">
    <property type="entry name" value="TPR-like"/>
    <property type="match status" value="1"/>
</dbReference>
<comment type="caution">
    <text evidence="8">The sequence shown here is derived from an EMBL/GenBank/DDBJ whole genome shotgun (WGS) entry which is preliminary data.</text>
</comment>
<dbReference type="RefSeq" id="WP_117701921.1">
    <property type="nucleotide sequence ID" value="NZ_CAUCUV010000006.1"/>
</dbReference>
<dbReference type="EMBL" id="QSTW01000010">
    <property type="protein sequence ID" value="RGM91018.1"/>
    <property type="molecule type" value="Genomic_DNA"/>
</dbReference>
<accession>A0A3E4Z813</accession>
<reference evidence="10 11" key="1">
    <citation type="submission" date="2018-08" db="EMBL/GenBank/DDBJ databases">
        <title>A genome reference for cultivated species of the human gut microbiota.</title>
        <authorList>
            <person name="Zou Y."/>
            <person name="Xue W."/>
            <person name="Luo G."/>
        </authorList>
    </citation>
    <scope>NUCLEOTIDE SEQUENCE [LARGE SCALE GENOMIC DNA]</scope>
    <source>
        <strain evidence="9 11">AF39-11</strain>
        <strain evidence="8 10">OM06-2</strain>
    </source>
</reference>
<evidence type="ECO:0000256" key="3">
    <source>
        <dbReference type="ARBA" id="ARBA00022729"/>
    </source>
</evidence>
<evidence type="ECO:0000313" key="8">
    <source>
        <dbReference type="EMBL" id="RGM91018.1"/>
    </source>
</evidence>
<evidence type="ECO:0000313" key="9">
    <source>
        <dbReference type="EMBL" id="RHL17904.1"/>
    </source>
</evidence>
<evidence type="ECO:0000313" key="11">
    <source>
        <dbReference type="Proteomes" id="UP000284916"/>
    </source>
</evidence>
<name>A0A3E4Z813_9BACT</name>
<organism evidence="8 10">
    <name type="scientific">Phocaeicola plebeius</name>
    <dbReference type="NCBI Taxonomy" id="310297"/>
    <lineage>
        <taxon>Bacteria</taxon>
        <taxon>Pseudomonadati</taxon>
        <taxon>Bacteroidota</taxon>
        <taxon>Bacteroidia</taxon>
        <taxon>Bacteroidales</taxon>
        <taxon>Bacteroidaceae</taxon>
        <taxon>Phocaeicola</taxon>
    </lineage>
</organism>
<dbReference type="PROSITE" id="PS51257">
    <property type="entry name" value="PROKAR_LIPOPROTEIN"/>
    <property type="match status" value="1"/>
</dbReference>
<evidence type="ECO:0000256" key="2">
    <source>
        <dbReference type="ARBA" id="ARBA00006275"/>
    </source>
</evidence>
<evidence type="ECO:0000256" key="5">
    <source>
        <dbReference type="ARBA" id="ARBA00023237"/>
    </source>
</evidence>
<keyword evidence="4" id="KW-0472">Membrane</keyword>
<protein>
    <submittedName>
        <fullName evidence="8">RagB/SusD family nutrient uptake outer membrane protein</fullName>
    </submittedName>
</protein>
<dbReference type="InterPro" id="IPR011990">
    <property type="entry name" value="TPR-like_helical_dom_sf"/>
</dbReference>
<dbReference type="AlphaFoldDB" id="A0A3E4Z813"/>
<dbReference type="EMBL" id="QROI01000004">
    <property type="protein sequence ID" value="RHL17904.1"/>
    <property type="molecule type" value="Genomic_DNA"/>
</dbReference>
<dbReference type="Pfam" id="PF14322">
    <property type="entry name" value="SusD-like_3"/>
    <property type="match status" value="1"/>
</dbReference>
<evidence type="ECO:0000259" key="7">
    <source>
        <dbReference type="Pfam" id="PF14322"/>
    </source>
</evidence>
<comment type="subcellular location">
    <subcellularLocation>
        <location evidence="1">Cell outer membrane</location>
    </subcellularLocation>
</comment>
<comment type="similarity">
    <text evidence="2">Belongs to the SusD family.</text>
</comment>
<proteinExistence type="inferred from homology"/>